<dbReference type="OrthoDB" id="1163392at2"/>
<dbReference type="AlphaFoldDB" id="A0A1M6FH83"/>
<accession>A0A1M6FH83</accession>
<dbReference type="EMBL" id="FQYP01000004">
    <property type="protein sequence ID" value="SHI97035.1"/>
    <property type="molecule type" value="Genomic_DNA"/>
</dbReference>
<dbReference type="InterPro" id="IPR013783">
    <property type="entry name" value="Ig-like_fold"/>
</dbReference>
<evidence type="ECO:0000313" key="1">
    <source>
        <dbReference type="EMBL" id="SHI97035.1"/>
    </source>
</evidence>
<dbReference type="Gene3D" id="2.60.40.10">
    <property type="entry name" value="Immunoglobulins"/>
    <property type="match status" value="1"/>
</dbReference>
<gene>
    <name evidence="1" type="ORF">SAMN04488508_104284</name>
</gene>
<evidence type="ECO:0000313" key="2">
    <source>
        <dbReference type="Proteomes" id="UP000184432"/>
    </source>
</evidence>
<sequence length="233" mass="25469">MKRIVYSFVFILLQFSCGSDDDSSNELRVTYDQSVIENTFRQEGQTNPPTVNWMGETGTFSATTLTSPEDDDLVGRVIFIDKTTGVITWDNRVPLGEKEIVVTAVNTVETATTRITFRNTFKNGFFIGGFNTDTSDEPDFSTIINDTQLVLSEGGNAELVATDGSDFEGVGAWTADGSIVTVNFSTNETPPKEIVMVGYMYASDGGFSGRWGTGLNQDNTVENVMGIFGFEND</sequence>
<protein>
    <submittedName>
        <fullName evidence="1">Uncharacterized protein</fullName>
    </submittedName>
</protein>
<organism evidence="1 2">
    <name type="scientific">Aquimarina spongiae</name>
    <dbReference type="NCBI Taxonomy" id="570521"/>
    <lineage>
        <taxon>Bacteria</taxon>
        <taxon>Pseudomonadati</taxon>
        <taxon>Bacteroidota</taxon>
        <taxon>Flavobacteriia</taxon>
        <taxon>Flavobacteriales</taxon>
        <taxon>Flavobacteriaceae</taxon>
        <taxon>Aquimarina</taxon>
    </lineage>
</organism>
<dbReference type="Proteomes" id="UP000184432">
    <property type="component" value="Unassembled WGS sequence"/>
</dbReference>
<keyword evidence="2" id="KW-1185">Reference proteome</keyword>
<dbReference type="RefSeq" id="WP_073316098.1">
    <property type="nucleotide sequence ID" value="NZ_FQYP01000004.1"/>
</dbReference>
<reference evidence="2" key="1">
    <citation type="submission" date="2016-11" db="EMBL/GenBank/DDBJ databases">
        <authorList>
            <person name="Varghese N."/>
            <person name="Submissions S."/>
        </authorList>
    </citation>
    <scope>NUCLEOTIDE SEQUENCE [LARGE SCALE GENOMIC DNA]</scope>
    <source>
        <strain evidence="2">DSM 22623</strain>
    </source>
</reference>
<proteinExistence type="predicted"/>
<name>A0A1M6FH83_9FLAO</name>
<dbReference type="STRING" id="570521.SAMN04488508_104284"/>